<feature type="binding site" evidence="12">
    <location>
        <position position="236"/>
    </location>
    <ligand>
        <name>Mn(2+)</name>
        <dbReference type="ChEBI" id="CHEBI:29035"/>
        <label>2</label>
    </ligand>
</feature>
<gene>
    <name evidence="13" type="primary">rtcB</name>
    <name evidence="14" type="ORF">DRI96_01095</name>
</gene>
<evidence type="ECO:0000256" key="4">
    <source>
        <dbReference type="ARBA" id="ARBA00022741"/>
    </source>
</evidence>
<dbReference type="GO" id="GO:0042245">
    <property type="term" value="P:RNA repair"/>
    <property type="evidence" value="ECO:0007669"/>
    <property type="project" value="UniProtKB-KW"/>
</dbReference>
<feature type="active site" description="GMP-histidine intermediate" evidence="10">
    <location>
        <position position="405"/>
    </location>
</feature>
<dbReference type="EMBL" id="QMQB01000027">
    <property type="protein sequence ID" value="RLE14670.1"/>
    <property type="molecule type" value="Genomic_DNA"/>
</dbReference>
<evidence type="ECO:0000256" key="2">
    <source>
        <dbReference type="ARBA" id="ARBA00022598"/>
    </source>
</evidence>
<evidence type="ECO:0000256" key="9">
    <source>
        <dbReference type="ARBA" id="ARBA00049514"/>
    </source>
</evidence>
<dbReference type="InterPro" id="IPR001233">
    <property type="entry name" value="RtcB"/>
</dbReference>
<comment type="catalytic activity">
    <reaction evidence="8">
        <text>a 3'-end 3'-phospho-ribonucleotide-RNA + a 5'-end dephospho-ribonucleoside-RNA + GTP = a ribonucleotidyl-ribonucleotide-RNA + GMP + diphosphate</text>
        <dbReference type="Rhea" id="RHEA:68076"/>
        <dbReference type="Rhea" id="RHEA-COMP:10463"/>
        <dbReference type="Rhea" id="RHEA-COMP:13936"/>
        <dbReference type="Rhea" id="RHEA-COMP:17355"/>
        <dbReference type="ChEBI" id="CHEBI:33019"/>
        <dbReference type="ChEBI" id="CHEBI:37565"/>
        <dbReference type="ChEBI" id="CHEBI:58115"/>
        <dbReference type="ChEBI" id="CHEBI:83062"/>
        <dbReference type="ChEBI" id="CHEBI:138284"/>
        <dbReference type="ChEBI" id="CHEBI:173118"/>
        <dbReference type="EC" id="6.5.1.8"/>
    </reaction>
</comment>
<keyword evidence="4 11" id="KW-0547">Nucleotide-binding</keyword>
<evidence type="ECO:0000256" key="5">
    <source>
        <dbReference type="ARBA" id="ARBA00022800"/>
    </source>
</evidence>
<keyword evidence="3 12" id="KW-0479">Metal-binding</keyword>
<dbReference type="EC" id="6.5.1.-" evidence="13"/>
<feature type="binding site" evidence="11">
    <location>
        <begin position="379"/>
        <end position="382"/>
    </location>
    <ligand>
        <name>GMP</name>
        <dbReference type="ChEBI" id="CHEBI:58115"/>
    </ligand>
</feature>
<dbReference type="GO" id="GO:0003972">
    <property type="term" value="F:RNA ligase (ATP) activity"/>
    <property type="evidence" value="ECO:0007669"/>
    <property type="project" value="TreeGrafter"/>
</dbReference>
<evidence type="ECO:0000256" key="8">
    <source>
        <dbReference type="ARBA" id="ARBA00047746"/>
    </source>
</evidence>
<dbReference type="GO" id="GO:0005525">
    <property type="term" value="F:GTP binding"/>
    <property type="evidence" value="ECO:0007669"/>
    <property type="project" value="UniProtKB-KW"/>
</dbReference>
<accession>A0A662DFV4</accession>
<evidence type="ECO:0000256" key="13">
    <source>
        <dbReference type="RuleBase" id="RU371113"/>
    </source>
</evidence>
<feature type="binding site" evidence="11">
    <location>
        <begin position="204"/>
        <end position="208"/>
    </location>
    <ligand>
        <name>GMP</name>
        <dbReference type="ChEBI" id="CHEBI:58115"/>
    </ligand>
</feature>
<dbReference type="AlphaFoldDB" id="A0A662DFV4"/>
<comment type="similarity">
    <text evidence="1 13">Belongs to the RtcB family.</text>
</comment>
<keyword evidence="5" id="KW-0692">RNA repair</keyword>
<evidence type="ECO:0000256" key="6">
    <source>
        <dbReference type="ARBA" id="ARBA00023134"/>
    </source>
</evidence>
<evidence type="ECO:0000256" key="11">
    <source>
        <dbReference type="PIRSR" id="PIRSR601233-2"/>
    </source>
</evidence>
<protein>
    <recommendedName>
        <fullName evidence="13">tRNA-splicing ligase RtcB</fullName>
        <ecNumber evidence="13">6.5.1.-</ecNumber>
    </recommendedName>
</protein>
<dbReference type="GO" id="GO:0006396">
    <property type="term" value="P:RNA processing"/>
    <property type="evidence" value="ECO:0007669"/>
    <property type="project" value="InterPro"/>
</dbReference>
<proteinExistence type="inferred from homology"/>
<feature type="binding site" evidence="12">
    <location>
        <position position="205"/>
    </location>
    <ligand>
        <name>Mn(2+)</name>
        <dbReference type="ChEBI" id="CHEBI:29035"/>
        <label>1</label>
    </ligand>
</feature>
<reference evidence="14 15" key="1">
    <citation type="submission" date="2018-06" db="EMBL/GenBank/DDBJ databases">
        <title>Extensive metabolic versatility and redundancy in microbially diverse, dynamic hydrothermal sediments.</title>
        <authorList>
            <person name="Dombrowski N."/>
            <person name="Teske A."/>
            <person name="Baker B.J."/>
        </authorList>
    </citation>
    <scope>NUCLEOTIDE SEQUENCE [LARGE SCALE GENOMIC DNA]</scope>
    <source>
        <strain evidence="14">B19_G9</strain>
    </source>
</reference>
<dbReference type="Proteomes" id="UP000267654">
    <property type="component" value="Unassembled WGS sequence"/>
</dbReference>
<keyword evidence="6 11" id="KW-0342">GTP-binding</keyword>
<keyword evidence="7 12" id="KW-0464">Manganese</keyword>
<comment type="catalytic activity">
    <reaction evidence="9">
        <text>a 3'-end 2',3'-cyclophospho-ribonucleotide-RNA + a 5'-end dephospho-ribonucleoside-RNA + GTP + H2O = a ribonucleotidyl-ribonucleotide-RNA + GMP + diphosphate + H(+)</text>
        <dbReference type="Rhea" id="RHEA:68080"/>
        <dbReference type="Rhea" id="RHEA-COMP:10464"/>
        <dbReference type="Rhea" id="RHEA-COMP:13936"/>
        <dbReference type="Rhea" id="RHEA-COMP:17355"/>
        <dbReference type="ChEBI" id="CHEBI:15377"/>
        <dbReference type="ChEBI" id="CHEBI:15378"/>
        <dbReference type="ChEBI" id="CHEBI:33019"/>
        <dbReference type="ChEBI" id="CHEBI:37565"/>
        <dbReference type="ChEBI" id="CHEBI:58115"/>
        <dbReference type="ChEBI" id="CHEBI:83064"/>
        <dbReference type="ChEBI" id="CHEBI:138284"/>
        <dbReference type="ChEBI" id="CHEBI:173118"/>
        <dbReference type="EC" id="6.5.1.8"/>
    </reaction>
</comment>
<evidence type="ECO:0000256" key="1">
    <source>
        <dbReference type="ARBA" id="ARBA00008071"/>
    </source>
</evidence>
<feature type="binding site" evidence="12">
    <location>
        <position position="97"/>
    </location>
    <ligand>
        <name>Mn(2+)</name>
        <dbReference type="ChEBI" id="CHEBI:29035"/>
        <label>1</label>
    </ligand>
</feature>
<dbReference type="Gene3D" id="3.90.1860.10">
    <property type="entry name" value="tRNA-splicing ligase RtcB"/>
    <property type="match status" value="1"/>
</dbReference>
<dbReference type="PROSITE" id="PS01288">
    <property type="entry name" value="UPF0027"/>
    <property type="match status" value="1"/>
</dbReference>
<evidence type="ECO:0000256" key="7">
    <source>
        <dbReference type="ARBA" id="ARBA00023211"/>
    </source>
</evidence>
<evidence type="ECO:0000313" key="15">
    <source>
        <dbReference type="Proteomes" id="UP000267654"/>
    </source>
</evidence>
<evidence type="ECO:0000256" key="10">
    <source>
        <dbReference type="PIRSR" id="PIRSR601233-1"/>
    </source>
</evidence>
<feature type="binding site" evidence="12">
    <location>
        <position position="330"/>
    </location>
    <ligand>
        <name>Mn(2+)</name>
        <dbReference type="ChEBI" id="CHEBI:29035"/>
        <label>2</label>
    </ligand>
</feature>
<comment type="cofactor">
    <cofactor evidence="12 13">
        <name>Mn(2+)</name>
        <dbReference type="ChEBI" id="CHEBI:29035"/>
    </cofactor>
    <text evidence="12 13">Binds 2 manganese ions per subunit.</text>
</comment>
<keyword evidence="2 13" id="KW-0436">Ligase</keyword>
<name>A0A662DFV4_UNCAE</name>
<evidence type="ECO:0000256" key="12">
    <source>
        <dbReference type="PIRSR" id="PIRSR601233-3"/>
    </source>
</evidence>
<evidence type="ECO:0000313" key="14">
    <source>
        <dbReference type="EMBL" id="RLE14670.1"/>
    </source>
</evidence>
<feature type="binding site" evidence="11">
    <location>
        <begin position="330"/>
        <end position="331"/>
    </location>
    <ligand>
        <name>GMP</name>
        <dbReference type="ChEBI" id="CHEBI:58115"/>
    </ligand>
</feature>
<sequence>MNGEFNIKKIDNYRWEIPKSEGMRVPGILYTDELLLKVAEKDRTPVQVKNVAYLPGIIKYSLAMPDMHWGYGFPIGGVAATDPDERGVISPGGIGYDINCGVRLIRTNLEEKDIKPKLKELLASLFTHIPCGVGSTSKLKLSGSDLKKVLKEGAKWAVKRGYGEEEDLERCEEYGTMEGADPEKVSQNAYKRGHDQLGTLGSGNHFLEIDLVDKIFDSQIANVFGLFKGQIVVIIHTGSRGLGYQICDDYLVVMRKAIEKYHISLPDRQLACAPITSSEGKDYFAAMAAAANYAWTNRQIIMHWTRQVFQKVLNLSPKELGMRLVYDVCHNIGKFEEHRINGKIKTVFVHRKGATRAFPANHPQVPGIYRKVGQPVLVPGDMGTNSYVMVGVERAMQESWGSTCHGAGRVLSRTAAKKEARGRSVEKELEEKGIFVMAKGRGTVAEEMPDAYKDVDRVVDIVEKAGLSRKVVRTKPLAVIKG</sequence>
<dbReference type="FunFam" id="3.90.1860.10:FF:000001">
    <property type="entry name" value="tRNA-splicing ligase RtcB homolog"/>
    <property type="match status" value="1"/>
</dbReference>
<evidence type="ECO:0000256" key="3">
    <source>
        <dbReference type="ARBA" id="ARBA00022723"/>
    </source>
</evidence>
<comment type="caution">
    <text evidence="14">The sequence shown here is derived from an EMBL/GenBank/DDBJ whole genome shotgun (WGS) entry which is preliminary data.</text>
</comment>
<feature type="binding site" evidence="11">
    <location>
        <position position="481"/>
    </location>
    <ligand>
        <name>GMP</name>
        <dbReference type="ChEBI" id="CHEBI:58115"/>
    </ligand>
</feature>
<dbReference type="PANTHER" id="PTHR11118:SF1">
    <property type="entry name" value="RNA-SPLICING LIGASE RTCB HOMOLOG"/>
    <property type="match status" value="1"/>
</dbReference>
<comment type="subunit">
    <text evidence="13">Monomer.</text>
</comment>
<dbReference type="Pfam" id="PF01139">
    <property type="entry name" value="RtcB"/>
    <property type="match status" value="1"/>
</dbReference>
<dbReference type="SUPFAM" id="SSF103365">
    <property type="entry name" value="Hypothetical protein PH1602"/>
    <property type="match status" value="1"/>
</dbReference>
<dbReference type="GO" id="GO:0170057">
    <property type="term" value="F:RNA ligase (GTP) activity"/>
    <property type="evidence" value="ECO:0007669"/>
    <property type="project" value="UniProtKB-EC"/>
</dbReference>
<dbReference type="GO" id="GO:0046872">
    <property type="term" value="F:metal ion binding"/>
    <property type="evidence" value="ECO:0007669"/>
    <property type="project" value="UniProtKB-UniRule"/>
</dbReference>
<dbReference type="PANTHER" id="PTHR11118">
    <property type="entry name" value="RNA-SPLICING LIGASE RTCB HOMOLOG"/>
    <property type="match status" value="1"/>
</dbReference>
<dbReference type="InterPro" id="IPR036025">
    <property type="entry name" value="RtcB-like_sf"/>
</dbReference>
<organism evidence="14 15">
    <name type="scientific">Aerophobetes bacterium</name>
    <dbReference type="NCBI Taxonomy" id="2030807"/>
    <lineage>
        <taxon>Bacteria</taxon>
        <taxon>Candidatus Aerophobota</taxon>
    </lineage>
</organism>
<feature type="binding site" evidence="11">
    <location>
        <position position="386"/>
    </location>
    <ligand>
        <name>GMP</name>
        <dbReference type="ChEBI" id="CHEBI:58115"/>
    </ligand>
</feature>
<feature type="binding site" evidence="11">
    <location>
        <begin position="405"/>
        <end position="408"/>
    </location>
    <ligand>
        <name>GMP</name>
        <dbReference type="ChEBI" id="CHEBI:58115"/>
    </ligand>
</feature>